<dbReference type="FunFam" id="3.40.50.300:FF:000991">
    <property type="entry name" value="Dephospho-CoA kinase"/>
    <property type="match status" value="1"/>
</dbReference>
<reference evidence="10 11" key="1">
    <citation type="submission" date="2020-07" db="EMBL/GenBank/DDBJ databases">
        <title>Sequencing the genomes of 1000 actinobacteria strains.</title>
        <authorList>
            <person name="Klenk H.-P."/>
        </authorList>
    </citation>
    <scope>NUCLEOTIDE SEQUENCE [LARGE SCALE GENOMIC DNA]</scope>
    <source>
        <strain evidence="10 11">DSM 18448</strain>
    </source>
</reference>
<dbReference type="CDD" id="cd02022">
    <property type="entry name" value="DPCK"/>
    <property type="match status" value="1"/>
</dbReference>
<evidence type="ECO:0000256" key="8">
    <source>
        <dbReference type="HAMAP-Rule" id="MF_00376"/>
    </source>
</evidence>
<accession>A0A852ZL36</accession>
<organism evidence="10 11">
    <name type="scientific">Actinopolymorpha rutila</name>
    <dbReference type="NCBI Taxonomy" id="446787"/>
    <lineage>
        <taxon>Bacteria</taxon>
        <taxon>Bacillati</taxon>
        <taxon>Actinomycetota</taxon>
        <taxon>Actinomycetes</taxon>
        <taxon>Propionibacteriales</taxon>
        <taxon>Actinopolymorphaceae</taxon>
        <taxon>Actinopolymorpha</taxon>
    </lineage>
</organism>
<keyword evidence="3 8" id="KW-0808">Transferase</keyword>
<keyword evidence="5 8" id="KW-0418">Kinase</keyword>
<dbReference type="GO" id="GO:0005524">
    <property type="term" value="F:ATP binding"/>
    <property type="evidence" value="ECO:0007669"/>
    <property type="project" value="UniProtKB-UniRule"/>
</dbReference>
<dbReference type="EC" id="2.7.1.24" evidence="8 9"/>
<evidence type="ECO:0000256" key="3">
    <source>
        <dbReference type="ARBA" id="ARBA00022679"/>
    </source>
</evidence>
<evidence type="ECO:0000256" key="4">
    <source>
        <dbReference type="ARBA" id="ARBA00022741"/>
    </source>
</evidence>
<dbReference type="InterPro" id="IPR027417">
    <property type="entry name" value="P-loop_NTPase"/>
</dbReference>
<dbReference type="Proteomes" id="UP000579605">
    <property type="component" value="Unassembled WGS sequence"/>
</dbReference>
<dbReference type="UniPathway" id="UPA00241">
    <property type="reaction ID" value="UER00356"/>
</dbReference>
<comment type="function">
    <text evidence="8">Catalyzes the phosphorylation of the 3'-hydroxyl group of dephosphocoenzyme A to form coenzyme A.</text>
</comment>
<dbReference type="PANTHER" id="PTHR10695">
    <property type="entry name" value="DEPHOSPHO-COA KINASE-RELATED"/>
    <property type="match status" value="1"/>
</dbReference>
<comment type="caution">
    <text evidence="10">The sequence shown here is derived from an EMBL/GenBank/DDBJ whole genome shotgun (WGS) entry which is preliminary data.</text>
</comment>
<dbReference type="GO" id="GO:0004140">
    <property type="term" value="F:dephospho-CoA kinase activity"/>
    <property type="evidence" value="ECO:0007669"/>
    <property type="project" value="UniProtKB-UniRule"/>
</dbReference>
<comment type="pathway">
    <text evidence="8">Cofactor biosynthesis; coenzyme A biosynthesis; CoA from (R)-pantothenate: step 5/5.</text>
</comment>
<keyword evidence="6 8" id="KW-0067">ATP-binding</keyword>
<evidence type="ECO:0000256" key="9">
    <source>
        <dbReference type="NCBIfam" id="TIGR00152"/>
    </source>
</evidence>
<dbReference type="PANTHER" id="PTHR10695:SF46">
    <property type="entry name" value="BIFUNCTIONAL COENZYME A SYNTHASE-RELATED"/>
    <property type="match status" value="1"/>
</dbReference>
<dbReference type="SUPFAM" id="SSF52540">
    <property type="entry name" value="P-loop containing nucleoside triphosphate hydrolases"/>
    <property type="match status" value="1"/>
</dbReference>
<comment type="similarity">
    <text evidence="1 8">Belongs to the CoaE family.</text>
</comment>
<dbReference type="GO" id="GO:0015937">
    <property type="term" value="P:coenzyme A biosynthetic process"/>
    <property type="evidence" value="ECO:0007669"/>
    <property type="project" value="UniProtKB-UniRule"/>
</dbReference>
<evidence type="ECO:0000313" key="11">
    <source>
        <dbReference type="Proteomes" id="UP000579605"/>
    </source>
</evidence>
<dbReference type="AlphaFoldDB" id="A0A852ZL36"/>
<sequence>MGLTGGIGSGKSEVARRLAAHGAVVIDADRLAREVVAPGSDGLAAVVEAFGEEVLGPDGALDRPALGRLVFADVGARRRLEAIIHPRVRARAAELERAAVAADPDAVVVHDIPLLVETGQQGGFDEVIVVDVPEEVQTDRLTRVRGISVDDARARAGAQASRDERRAAATMVVDNSGSLTELDARVEELWRRLRSAASGGEDERRGQGPA</sequence>
<comment type="catalytic activity">
    <reaction evidence="8">
        <text>3'-dephospho-CoA + ATP = ADP + CoA + H(+)</text>
        <dbReference type="Rhea" id="RHEA:18245"/>
        <dbReference type="ChEBI" id="CHEBI:15378"/>
        <dbReference type="ChEBI" id="CHEBI:30616"/>
        <dbReference type="ChEBI" id="CHEBI:57287"/>
        <dbReference type="ChEBI" id="CHEBI:57328"/>
        <dbReference type="ChEBI" id="CHEBI:456216"/>
        <dbReference type="EC" id="2.7.1.24"/>
    </reaction>
</comment>
<keyword evidence="2 8" id="KW-0963">Cytoplasm</keyword>
<keyword evidence="11" id="KW-1185">Reference proteome</keyword>
<feature type="binding site" evidence="8">
    <location>
        <begin position="8"/>
        <end position="13"/>
    </location>
    <ligand>
        <name>ATP</name>
        <dbReference type="ChEBI" id="CHEBI:30616"/>
    </ligand>
</feature>
<dbReference type="Pfam" id="PF01121">
    <property type="entry name" value="CoaE"/>
    <property type="match status" value="1"/>
</dbReference>
<comment type="subcellular location">
    <subcellularLocation>
        <location evidence="8">Cytoplasm</location>
    </subcellularLocation>
</comment>
<evidence type="ECO:0000256" key="6">
    <source>
        <dbReference type="ARBA" id="ARBA00022840"/>
    </source>
</evidence>
<evidence type="ECO:0000256" key="1">
    <source>
        <dbReference type="ARBA" id="ARBA00009018"/>
    </source>
</evidence>
<evidence type="ECO:0000256" key="2">
    <source>
        <dbReference type="ARBA" id="ARBA00022490"/>
    </source>
</evidence>
<dbReference type="NCBIfam" id="NF002879">
    <property type="entry name" value="PRK03333.1"/>
    <property type="match status" value="1"/>
</dbReference>
<dbReference type="PROSITE" id="PS51219">
    <property type="entry name" value="DPCK"/>
    <property type="match status" value="1"/>
</dbReference>
<evidence type="ECO:0000256" key="7">
    <source>
        <dbReference type="ARBA" id="ARBA00022993"/>
    </source>
</evidence>
<dbReference type="HAMAP" id="MF_00376">
    <property type="entry name" value="Dephospho_CoA_kinase"/>
    <property type="match status" value="1"/>
</dbReference>
<evidence type="ECO:0000256" key="5">
    <source>
        <dbReference type="ARBA" id="ARBA00022777"/>
    </source>
</evidence>
<dbReference type="NCBIfam" id="TIGR00152">
    <property type="entry name" value="dephospho-CoA kinase"/>
    <property type="match status" value="1"/>
</dbReference>
<keyword evidence="7 8" id="KW-0173">Coenzyme A biosynthesis</keyword>
<dbReference type="InterPro" id="IPR001977">
    <property type="entry name" value="Depp_CoAkinase"/>
</dbReference>
<gene>
    <name evidence="8" type="primary">coaE</name>
    <name evidence="10" type="ORF">F4554_002548</name>
</gene>
<evidence type="ECO:0000313" key="10">
    <source>
        <dbReference type="EMBL" id="NYH89910.1"/>
    </source>
</evidence>
<proteinExistence type="inferred from homology"/>
<dbReference type="EMBL" id="JACBZH010000001">
    <property type="protein sequence ID" value="NYH89910.1"/>
    <property type="molecule type" value="Genomic_DNA"/>
</dbReference>
<name>A0A852ZL36_9ACTN</name>
<dbReference type="GO" id="GO:0005737">
    <property type="term" value="C:cytoplasm"/>
    <property type="evidence" value="ECO:0007669"/>
    <property type="project" value="UniProtKB-SubCell"/>
</dbReference>
<keyword evidence="4 8" id="KW-0547">Nucleotide-binding</keyword>
<dbReference type="Gene3D" id="3.40.50.300">
    <property type="entry name" value="P-loop containing nucleotide triphosphate hydrolases"/>
    <property type="match status" value="1"/>
</dbReference>
<protein>
    <recommendedName>
        <fullName evidence="8 9">Dephospho-CoA kinase</fullName>
        <ecNumber evidence="8 9">2.7.1.24</ecNumber>
    </recommendedName>
    <alternativeName>
        <fullName evidence="8">Dephosphocoenzyme A kinase</fullName>
    </alternativeName>
</protein>